<evidence type="ECO:0000256" key="5">
    <source>
        <dbReference type="ARBA" id="ARBA00023172"/>
    </source>
</evidence>
<dbReference type="Gene3D" id="1.10.443.10">
    <property type="entry name" value="Intergrase catalytic core"/>
    <property type="match status" value="1"/>
</dbReference>
<evidence type="ECO:0000256" key="2">
    <source>
        <dbReference type="ARBA" id="ARBA00008857"/>
    </source>
</evidence>
<dbReference type="GO" id="GO:0006310">
    <property type="term" value="P:DNA recombination"/>
    <property type="evidence" value="ECO:0007669"/>
    <property type="project" value="UniProtKB-KW"/>
</dbReference>
<evidence type="ECO:0000256" key="4">
    <source>
        <dbReference type="ARBA" id="ARBA00023125"/>
    </source>
</evidence>
<evidence type="ECO:0000313" key="9">
    <source>
        <dbReference type="EMBL" id="RHL43097.1"/>
    </source>
</evidence>
<dbReference type="Proteomes" id="UP000285897">
    <property type="component" value="Unassembled WGS sequence"/>
</dbReference>
<dbReference type="PROSITE" id="PS51898">
    <property type="entry name" value="TYR_RECOMBINASE"/>
    <property type="match status" value="1"/>
</dbReference>
<dbReference type="InterPro" id="IPR050090">
    <property type="entry name" value="Tyrosine_recombinase_XerCD"/>
</dbReference>
<dbReference type="InterPro" id="IPR044068">
    <property type="entry name" value="CB"/>
</dbReference>
<evidence type="ECO:0000313" key="10">
    <source>
        <dbReference type="Proteomes" id="UP000285897"/>
    </source>
</evidence>
<comment type="caution">
    <text evidence="9">The sequence shown here is derived from an EMBL/GenBank/DDBJ whole genome shotgun (WGS) entry which is preliminary data.</text>
</comment>
<evidence type="ECO:0000256" key="3">
    <source>
        <dbReference type="ARBA" id="ARBA00022908"/>
    </source>
</evidence>
<reference evidence="9 10" key="1">
    <citation type="submission" date="2018-08" db="EMBL/GenBank/DDBJ databases">
        <title>A genome reference for cultivated species of the human gut microbiota.</title>
        <authorList>
            <person name="Zou Y."/>
            <person name="Xue W."/>
            <person name="Luo G."/>
        </authorList>
    </citation>
    <scope>NUCLEOTIDE SEQUENCE [LARGE SCALE GENOMIC DNA]</scope>
    <source>
        <strain evidence="9 10">AF37-6AC</strain>
    </source>
</reference>
<proteinExistence type="inferred from homology"/>
<feature type="domain" description="Tyr recombinase" evidence="7">
    <location>
        <begin position="191"/>
        <end position="421"/>
    </location>
</feature>
<dbReference type="Pfam" id="PF14659">
    <property type="entry name" value="Phage_int_SAM_3"/>
    <property type="match status" value="1"/>
</dbReference>
<keyword evidence="4 6" id="KW-0238">DNA-binding</keyword>
<sequence length="477" mass="54671">MNLKLGWKKGKGISMASIRERNGKFNVIYNYKDDSGKRRQKWETYDTKAEAKKRKREIEYKQEMGALVVRKCNTLSDLLTEYVSLYGKEKWALSTYEGNVGLIRNYIEPMVGSVKLSEINTRFMEKYYQGLLQTKAVGNPVKGNKKNEFVSASTVREIHKLLRNCFEQAIKWEMIEKNPCTYATVPKHKSQKREIWTAETLMYAMDVCEDERLKLAINLSFSCSLRLGEVLGLTWDCVDISPEAIEENRAYVYINKETQRVTKETLKNLEGKDVLLVFPSQHKTNKTVQILKTPKTESSIRKVFLPKSVANMLVEWKAEQDEVKEVLGEEYIDYNLVMATTFGNPIGTGAIRGQLNKLIEEYNLPPVVFHSLRHSSVTYKLKLNGGDIKAVQGDSGHSQVDMVTDVYSHIIDEDRRRNAELFEEAFYEKKNLDPKMREETTTQTVDVPDDVDAELLAKVLANPEMKALLASLAKAMK</sequence>
<dbReference type="GO" id="GO:0003677">
    <property type="term" value="F:DNA binding"/>
    <property type="evidence" value="ECO:0007669"/>
    <property type="project" value="UniProtKB-UniRule"/>
</dbReference>
<dbReference type="PANTHER" id="PTHR30349:SF64">
    <property type="entry name" value="PROPHAGE INTEGRASE INTD-RELATED"/>
    <property type="match status" value="1"/>
</dbReference>
<dbReference type="GO" id="GO:0015074">
    <property type="term" value="P:DNA integration"/>
    <property type="evidence" value="ECO:0007669"/>
    <property type="project" value="UniProtKB-KW"/>
</dbReference>
<evidence type="ECO:0000259" key="8">
    <source>
        <dbReference type="PROSITE" id="PS51900"/>
    </source>
</evidence>
<evidence type="ECO:0000256" key="6">
    <source>
        <dbReference type="PROSITE-ProRule" id="PRU01248"/>
    </source>
</evidence>
<dbReference type="Gene3D" id="1.10.150.130">
    <property type="match status" value="1"/>
</dbReference>
<dbReference type="InterPro" id="IPR013762">
    <property type="entry name" value="Integrase-like_cat_sf"/>
</dbReference>
<comment type="similarity">
    <text evidence="2">Belongs to the 'phage' integrase family.</text>
</comment>
<dbReference type="Pfam" id="PF00589">
    <property type="entry name" value="Phage_integrase"/>
    <property type="match status" value="1"/>
</dbReference>
<dbReference type="InterPro" id="IPR011010">
    <property type="entry name" value="DNA_brk_join_enz"/>
</dbReference>
<comment type="function">
    <text evidence="1">Site-specific tyrosine recombinase, which acts by catalyzing the cutting and rejoining of the recombining DNA molecules.</text>
</comment>
<organism evidence="9 10">
    <name type="scientific">Blautia obeum</name>
    <dbReference type="NCBI Taxonomy" id="40520"/>
    <lineage>
        <taxon>Bacteria</taxon>
        <taxon>Bacillati</taxon>
        <taxon>Bacillota</taxon>
        <taxon>Clostridia</taxon>
        <taxon>Lachnospirales</taxon>
        <taxon>Lachnospiraceae</taxon>
        <taxon>Blautia</taxon>
    </lineage>
</organism>
<dbReference type="InterPro" id="IPR010998">
    <property type="entry name" value="Integrase_recombinase_N"/>
</dbReference>
<gene>
    <name evidence="9" type="ORF">DW021_16205</name>
</gene>
<dbReference type="PANTHER" id="PTHR30349">
    <property type="entry name" value="PHAGE INTEGRASE-RELATED"/>
    <property type="match status" value="1"/>
</dbReference>
<name>A0A415L3S1_9FIRM</name>
<evidence type="ECO:0000259" key="7">
    <source>
        <dbReference type="PROSITE" id="PS51898"/>
    </source>
</evidence>
<feature type="domain" description="Core-binding (CB)" evidence="8">
    <location>
        <begin position="73"/>
        <end position="170"/>
    </location>
</feature>
<dbReference type="SUPFAM" id="SSF56349">
    <property type="entry name" value="DNA breaking-rejoining enzymes"/>
    <property type="match status" value="1"/>
</dbReference>
<dbReference type="CDD" id="cd01189">
    <property type="entry name" value="INT_ICEBs1_C_like"/>
    <property type="match status" value="1"/>
</dbReference>
<protein>
    <submittedName>
        <fullName evidence="9">Site-specific integrase</fullName>
    </submittedName>
</protein>
<dbReference type="AlphaFoldDB" id="A0A415L3S1"/>
<evidence type="ECO:0000256" key="1">
    <source>
        <dbReference type="ARBA" id="ARBA00003283"/>
    </source>
</evidence>
<accession>A0A415L3S1</accession>
<keyword evidence="5" id="KW-0233">DNA recombination</keyword>
<dbReference type="PROSITE" id="PS51900">
    <property type="entry name" value="CB"/>
    <property type="match status" value="1"/>
</dbReference>
<dbReference type="EMBL" id="QROS01000020">
    <property type="protein sequence ID" value="RHL43097.1"/>
    <property type="molecule type" value="Genomic_DNA"/>
</dbReference>
<dbReference type="InterPro" id="IPR002104">
    <property type="entry name" value="Integrase_catalytic"/>
</dbReference>
<dbReference type="InterPro" id="IPR004107">
    <property type="entry name" value="Integrase_SAM-like_N"/>
</dbReference>
<keyword evidence="3" id="KW-0229">DNA integration</keyword>